<feature type="region of interest" description="Disordered" evidence="1">
    <location>
        <begin position="418"/>
        <end position="508"/>
    </location>
</feature>
<feature type="compositionally biased region" description="Gly residues" evidence="1">
    <location>
        <begin position="486"/>
        <end position="502"/>
    </location>
</feature>
<dbReference type="Proteomes" id="UP000750711">
    <property type="component" value="Unassembled WGS sequence"/>
</dbReference>
<dbReference type="GO" id="GO:0047555">
    <property type="term" value="F:3',5'-cyclic-GMP phosphodiesterase activity"/>
    <property type="evidence" value="ECO:0007669"/>
    <property type="project" value="TreeGrafter"/>
</dbReference>
<reference evidence="2" key="1">
    <citation type="submission" date="2021-03" db="EMBL/GenBank/DDBJ databases">
        <title>Comparative genomics and phylogenomic investigation of the class Geoglossomycetes provide insights into ecological specialization and systematics.</title>
        <authorList>
            <person name="Melie T."/>
            <person name="Pirro S."/>
            <person name="Miller A.N."/>
            <person name="Quandt A."/>
        </authorList>
    </citation>
    <scope>NUCLEOTIDE SEQUENCE</scope>
    <source>
        <strain evidence="2">CAQ_001_2017</strain>
    </source>
</reference>
<protein>
    <recommendedName>
        <fullName evidence="4">3',5'-cyclic-nucleotide phosphodiesterase</fullName>
    </recommendedName>
</protein>
<organism evidence="2 3">
    <name type="scientific">Trichoglossum hirsutum</name>
    <dbReference type="NCBI Taxonomy" id="265104"/>
    <lineage>
        <taxon>Eukaryota</taxon>
        <taxon>Fungi</taxon>
        <taxon>Dikarya</taxon>
        <taxon>Ascomycota</taxon>
        <taxon>Pezizomycotina</taxon>
        <taxon>Geoglossomycetes</taxon>
        <taxon>Geoglossales</taxon>
        <taxon>Geoglossaceae</taxon>
        <taxon>Trichoglossum</taxon>
    </lineage>
</organism>
<dbReference type="GO" id="GO:1902660">
    <property type="term" value="P:negative regulation of glucose mediated signaling pathway"/>
    <property type="evidence" value="ECO:0007669"/>
    <property type="project" value="TreeGrafter"/>
</dbReference>
<dbReference type="InterPro" id="IPR036866">
    <property type="entry name" value="RibonucZ/Hydroxyglut_hydro"/>
</dbReference>
<dbReference type="Gene3D" id="3.60.15.10">
    <property type="entry name" value="Ribonuclease Z/Hydroxyacylglutathione hydrolase-like"/>
    <property type="match status" value="1"/>
</dbReference>
<accession>A0A9P8I4X4</accession>
<dbReference type="PANTHER" id="PTHR28283:SF1">
    <property type="entry name" value="3',5'-CYCLIC-NUCLEOTIDE PHOSPHODIESTERASE 1"/>
    <property type="match status" value="1"/>
</dbReference>
<dbReference type="InterPro" id="IPR000396">
    <property type="entry name" value="Pdiesterase2"/>
</dbReference>
<evidence type="ECO:0000256" key="1">
    <source>
        <dbReference type="SAM" id="MobiDB-lite"/>
    </source>
</evidence>
<gene>
    <name evidence="2" type="ORF">GP486_008258</name>
</gene>
<proteinExistence type="predicted"/>
<evidence type="ECO:0008006" key="4">
    <source>
        <dbReference type="Google" id="ProtNLM"/>
    </source>
</evidence>
<name>A0A9P8I4X4_9PEZI</name>
<feature type="non-terminal residue" evidence="2">
    <location>
        <position position="1"/>
    </location>
</feature>
<dbReference type="GO" id="GO:0004115">
    <property type="term" value="F:3',5'-cyclic-AMP phosphodiesterase activity"/>
    <property type="evidence" value="ECO:0007669"/>
    <property type="project" value="InterPro"/>
</dbReference>
<dbReference type="PANTHER" id="PTHR28283">
    <property type="entry name" value="3',5'-CYCLIC-NUCLEOTIDE PHOSPHODIESTERASE 1"/>
    <property type="match status" value="1"/>
</dbReference>
<dbReference type="CDD" id="cd07735">
    <property type="entry name" value="class_II_PDE_MBL-fold"/>
    <property type="match status" value="1"/>
</dbReference>
<feature type="compositionally biased region" description="Basic residues" evidence="1">
    <location>
        <begin position="422"/>
        <end position="432"/>
    </location>
</feature>
<comment type="caution">
    <text evidence="2">The sequence shown here is derived from an EMBL/GenBank/DDBJ whole genome shotgun (WGS) entry which is preliminary data.</text>
</comment>
<dbReference type="AlphaFoldDB" id="A0A9P8I4X4"/>
<sequence>FTKGSGGGPREDNVTGLLVRSTATNWTKDSVLAVDAGTHLAAIVRILEESLSQKPFSETPKGSAVTSERRSSSKGTNAAPSDASPLRSSARTYRSNSEGGKFRATSSVGPTQRVGRPKRESPFAGLELPHESARANAAFITREMISTYLITHPHLDHISGFVVNTASFQQTSRPKRLAGLPSTIHAIKTHIFNDVIWPNLSDEDGGVGLVSYMRLTEGGNVALGDGETRGYIEVCDGLSVKCLSVSHGHCMKSHSHRGSCVGLHAGTGGRVTAAVASAAQEPLSPGPDSDRAVVVARASELERPCVYDSTAFFVRDEASGRDVLIFGDVEPDSLSLSPRTASVWAEAAPKIAAGTLSGIFIECSFDDTQSDPTLFGHLAPRHLIDELKVLAAKVEACRQTKRKRKRQSIGLKFNHDAEIKYRRARNPHRNARRGVGTPDSTQADSDRTNESIDDTIPPAVLPEGTLADSNEPPRTANATSSPSTHGKGGGEGEGGGGGGGGSSTSRPLEGLPIVIIHMKDTLKDGQDVSEDIMKCLLKHDLDARLGCNFIISRSGASLWL</sequence>
<feature type="compositionally biased region" description="Polar residues" evidence="1">
    <location>
        <begin position="86"/>
        <end position="110"/>
    </location>
</feature>
<evidence type="ECO:0000313" key="3">
    <source>
        <dbReference type="Proteomes" id="UP000750711"/>
    </source>
</evidence>
<dbReference type="PRINTS" id="PR00388">
    <property type="entry name" value="PDIESTERASE2"/>
</dbReference>
<keyword evidence="3" id="KW-1185">Reference proteome</keyword>
<dbReference type="GO" id="GO:0006198">
    <property type="term" value="P:cAMP catabolic process"/>
    <property type="evidence" value="ECO:0007669"/>
    <property type="project" value="InterPro"/>
</dbReference>
<dbReference type="Pfam" id="PF02112">
    <property type="entry name" value="PDEase_II"/>
    <property type="match status" value="2"/>
</dbReference>
<dbReference type="SUPFAM" id="SSF56281">
    <property type="entry name" value="Metallo-hydrolase/oxidoreductase"/>
    <property type="match status" value="1"/>
</dbReference>
<feature type="region of interest" description="Disordered" evidence="1">
    <location>
        <begin position="52"/>
        <end position="123"/>
    </location>
</feature>
<dbReference type="EMBL" id="JAGHQM010002975">
    <property type="protein sequence ID" value="KAH0548000.1"/>
    <property type="molecule type" value="Genomic_DNA"/>
</dbReference>
<evidence type="ECO:0000313" key="2">
    <source>
        <dbReference type="EMBL" id="KAH0548000.1"/>
    </source>
</evidence>